<organism evidence="1 2">
    <name type="scientific">Nephila pilipes</name>
    <name type="common">Giant wood spider</name>
    <name type="synonym">Nephila maculata</name>
    <dbReference type="NCBI Taxonomy" id="299642"/>
    <lineage>
        <taxon>Eukaryota</taxon>
        <taxon>Metazoa</taxon>
        <taxon>Ecdysozoa</taxon>
        <taxon>Arthropoda</taxon>
        <taxon>Chelicerata</taxon>
        <taxon>Arachnida</taxon>
        <taxon>Araneae</taxon>
        <taxon>Araneomorphae</taxon>
        <taxon>Entelegynae</taxon>
        <taxon>Araneoidea</taxon>
        <taxon>Nephilidae</taxon>
        <taxon>Nephila</taxon>
    </lineage>
</organism>
<reference evidence="1" key="1">
    <citation type="submission" date="2020-08" db="EMBL/GenBank/DDBJ databases">
        <title>Multicomponent nature underlies the extraordinary mechanical properties of spider dragline silk.</title>
        <authorList>
            <person name="Kono N."/>
            <person name="Nakamura H."/>
            <person name="Mori M."/>
            <person name="Yoshida Y."/>
            <person name="Ohtoshi R."/>
            <person name="Malay A.D."/>
            <person name="Moran D.A.P."/>
            <person name="Tomita M."/>
            <person name="Numata K."/>
            <person name="Arakawa K."/>
        </authorList>
    </citation>
    <scope>NUCLEOTIDE SEQUENCE</scope>
</reference>
<sequence length="74" mass="8568">MESKVLGRIKMAKEGNSCWSIPCDDLTKCFNASLKRFLRPDQLRLSYLSMGVSSIRWEVRRKPELLRLQPGLLT</sequence>
<dbReference type="Proteomes" id="UP000887013">
    <property type="component" value="Unassembled WGS sequence"/>
</dbReference>
<proteinExistence type="predicted"/>
<name>A0A8X6QUR5_NEPPI</name>
<evidence type="ECO:0000313" key="2">
    <source>
        <dbReference type="Proteomes" id="UP000887013"/>
    </source>
</evidence>
<dbReference type="AlphaFoldDB" id="A0A8X6QUR5"/>
<accession>A0A8X6QUR5</accession>
<dbReference type="EMBL" id="BMAW01131153">
    <property type="protein sequence ID" value="GFU38132.1"/>
    <property type="molecule type" value="Genomic_DNA"/>
</dbReference>
<comment type="caution">
    <text evidence="1">The sequence shown here is derived from an EMBL/GenBank/DDBJ whole genome shotgun (WGS) entry which is preliminary data.</text>
</comment>
<keyword evidence="2" id="KW-1185">Reference proteome</keyword>
<gene>
    <name evidence="1" type="ORF">NPIL_117621</name>
</gene>
<evidence type="ECO:0000313" key="1">
    <source>
        <dbReference type="EMBL" id="GFU38132.1"/>
    </source>
</evidence>
<protein>
    <submittedName>
        <fullName evidence="1">Uncharacterized protein</fullName>
    </submittedName>
</protein>